<name>A0A315XPF7_9EURY</name>
<feature type="transmembrane region" description="Helical" evidence="1">
    <location>
        <begin position="301"/>
        <end position="324"/>
    </location>
</feature>
<gene>
    <name evidence="2" type="ORF">MBBTH_00380</name>
</gene>
<dbReference type="PROSITE" id="PS51257">
    <property type="entry name" value="PROKAR_LIPOPROTEIN"/>
    <property type="match status" value="1"/>
</dbReference>
<dbReference type="Proteomes" id="UP000251717">
    <property type="component" value="Unassembled WGS sequence"/>
</dbReference>
<comment type="caution">
    <text evidence="2">The sequence shown here is derived from an EMBL/GenBank/DDBJ whole genome shotgun (WGS) entry which is preliminary data.</text>
</comment>
<dbReference type="AlphaFoldDB" id="A0A315XPF7"/>
<organism evidence="2 3">
    <name type="scientific">Methanobrevibacter thaueri</name>
    <dbReference type="NCBI Taxonomy" id="190975"/>
    <lineage>
        <taxon>Archaea</taxon>
        <taxon>Methanobacteriati</taxon>
        <taxon>Methanobacteriota</taxon>
        <taxon>Methanomada group</taxon>
        <taxon>Methanobacteria</taxon>
        <taxon>Methanobacteriales</taxon>
        <taxon>Methanobacteriaceae</taxon>
        <taxon>Methanobrevibacter</taxon>
    </lineage>
</organism>
<keyword evidence="3" id="KW-1185">Reference proteome</keyword>
<dbReference type="OrthoDB" id="81290at2157"/>
<evidence type="ECO:0000313" key="2">
    <source>
        <dbReference type="EMBL" id="PWB88307.1"/>
    </source>
</evidence>
<accession>A0A315XPF7</accession>
<dbReference type="EMBL" id="MZGS01000006">
    <property type="protein sequence ID" value="PWB88307.1"/>
    <property type="molecule type" value="Genomic_DNA"/>
</dbReference>
<keyword evidence="1" id="KW-0812">Transmembrane</keyword>
<dbReference type="RefSeq" id="WP_116591036.1">
    <property type="nucleotide sequence ID" value="NZ_MZGS01000006.1"/>
</dbReference>
<sequence length="335" mass="37468">MNLRKHILILSIFIIFIFACGTFNASDIQKNDDLHVTADLTNQSDVFGCCSIVLQLDGNHTMMSYRRDSNLTADVYIEEGLWHGIPAIKQYKTEGGYFNHVIITHDGWVIGLGGIDDGIDSEICENITASMISEDNSISEYGLSKIQQIKQPYGRGHVVIKAPNGNYGFANVNKLKTGTLQPGQYISIPNDYMLSRSGNVSLDSPDLVGEMTNLSQTDKYGLDRREIVTYDFQTTENGNVTEIYVANEDGSHVGANYIDCIDDIHFNNTVIKGSDIPIGPSYMHIGDIEFPNELTTANKSIVLMVIIAFVVFVALLFFIILKFVRSIHYKIRRRF</sequence>
<proteinExistence type="predicted"/>
<protein>
    <submittedName>
        <fullName evidence="2">Uncharacterized protein</fullName>
    </submittedName>
</protein>
<evidence type="ECO:0000256" key="1">
    <source>
        <dbReference type="SAM" id="Phobius"/>
    </source>
</evidence>
<evidence type="ECO:0000313" key="3">
    <source>
        <dbReference type="Proteomes" id="UP000251717"/>
    </source>
</evidence>
<keyword evidence="1" id="KW-1133">Transmembrane helix</keyword>
<keyword evidence="1" id="KW-0472">Membrane</keyword>
<reference evidence="2 3" key="1">
    <citation type="submission" date="2017-03" db="EMBL/GenBank/DDBJ databases">
        <title>Genome sequence of Methanobrevibacter thaueri.</title>
        <authorList>
            <person name="Poehlein A."/>
            <person name="Seedorf H."/>
            <person name="Daniel R."/>
        </authorList>
    </citation>
    <scope>NUCLEOTIDE SEQUENCE [LARGE SCALE GENOMIC DNA]</scope>
    <source>
        <strain evidence="2 3">DSM 11995</strain>
    </source>
</reference>